<keyword evidence="3" id="KW-1185">Reference proteome</keyword>
<dbReference type="EMBL" id="RXOE01000002">
    <property type="protein sequence ID" value="RTQ35336.1"/>
    <property type="molecule type" value="Genomic_DNA"/>
</dbReference>
<evidence type="ECO:0000313" key="3">
    <source>
        <dbReference type="Proteomes" id="UP000267418"/>
    </source>
</evidence>
<dbReference type="GO" id="GO:0032259">
    <property type="term" value="P:methylation"/>
    <property type="evidence" value="ECO:0007669"/>
    <property type="project" value="UniProtKB-KW"/>
</dbReference>
<name>A0A3S0GYM7_9BURK</name>
<evidence type="ECO:0000313" key="2">
    <source>
        <dbReference type="EMBL" id="RTQ35336.1"/>
    </source>
</evidence>
<dbReference type="GO" id="GO:0008757">
    <property type="term" value="F:S-adenosylmethionine-dependent methyltransferase activity"/>
    <property type="evidence" value="ECO:0007669"/>
    <property type="project" value="InterPro"/>
</dbReference>
<dbReference type="SUPFAM" id="SSF53335">
    <property type="entry name" value="S-adenosyl-L-methionine-dependent methyltransferases"/>
    <property type="match status" value="1"/>
</dbReference>
<dbReference type="RefSeq" id="WP_126470535.1">
    <property type="nucleotide sequence ID" value="NZ_RXOE01000002.1"/>
</dbReference>
<dbReference type="Proteomes" id="UP000267418">
    <property type="component" value="Unassembled WGS sequence"/>
</dbReference>
<gene>
    <name evidence="2" type="ORF">EJP69_13240</name>
</gene>
<dbReference type="Gene3D" id="3.40.50.150">
    <property type="entry name" value="Vaccinia Virus protein VP39"/>
    <property type="match status" value="1"/>
</dbReference>
<dbReference type="InterPro" id="IPR013216">
    <property type="entry name" value="Methyltransf_11"/>
</dbReference>
<keyword evidence="2" id="KW-0489">Methyltransferase</keyword>
<organism evidence="2 3">
    <name type="scientific">Variovorax gossypii</name>
    <dbReference type="NCBI Taxonomy" id="1679495"/>
    <lineage>
        <taxon>Bacteria</taxon>
        <taxon>Pseudomonadati</taxon>
        <taxon>Pseudomonadota</taxon>
        <taxon>Betaproteobacteria</taxon>
        <taxon>Burkholderiales</taxon>
        <taxon>Comamonadaceae</taxon>
        <taxon>Variovorax</taxon>
    </lineage>
</organism>
<accession>A0A3S0GYM7</accession>
<reference evidence="2 3" key="1">
    <citation type="submission" date="2018-12" db="EMBL/GenBank/DDBJ databases">
        <title>The genome of Variovorax gossypii DSM 100435.</title>
        <authorList>
            <person name="Gao J."/>
            <person name="Sun J."/>
        </authorList>
    </citation>
    <scope>NUCLEOTIDE SEQUENCE [LARGE SCALE GENOMIC DNA]</scope>
    <source>
        <strain evidence="2 3">DSM 100435</strain>
    </source>
</reference>
<dbReference type="OrthoDB" id="9790457at2"/>
<dbReference type="AlphaFoldDB" id="A0A3S0GYM7"/>
<dbReference type="InterPro" id="IPR029063">
    <property type="entry name" value="SAM-dependent_MTases_sf"/>
</dbReference>
<protein>
    <submittedName>
        <fullName evidence="2">Methyltransferase domain-containing protein</fullName>
    </submittedName>
</protein>
<proteinExistence type="predicted"/>
<comment type="caution">
    <text evidence="2">The sequence shown here is derived from an EMBL/GenBank/DDBJ whole genome shotgun (WGS) entry which is preliminary data.</text>
</comment>
<evidence type="ECO:0000259" key="1">
    <source>
        <dbReference type="Pfam" id="PF08241"/>
    </source>
</evidence>
<sequence>MRHLVPEKSTTGIACAVERYSFFHETVHLTGHALGDQDDVASVALVLGDGRTFPIAQHRLPSPDLTRRYGQRASACRFDELLRVGADTQSLWPASVVLTLADGRTHTASIDPVVEEPSLALMQRFFGMLAQRPTGHMLEIGSRMRTGALYTGHLPPGWRYTGLDVMEGPNVDVVGDAHQLSRLLPLQEFDAAMSFVVFEHLLMPWKVVLEMNRVMRVGGLGLVMAPQTWPLHEEPCDYFRFSRHAWKALFNRATGFEIIEAVHGTMAYVVPHNFSPGANFGELHTVALMSCVLFRKVGETTLDWPVEMDEIAEDVYPF</sequence>
<keyword evidence="2" id="KW-0808">Transferase</keyword>
<dbReference type="Pfam" id="PF08241">
    <property type="entry name" value="Methyltransf_11"/>
    <property type="match status" value="1"/>
</dbReference>
<feature type="domain" description="Methyltransferase type 11" evidence="1">
    <location>
        <begin position="173"/>
        <end position="220"/>
    </location>
</feature>